<evidence type="ECO:0000256" key="5">
    <source>
        <dbReference type="ARBA" id="ARBA00022691"/>
    </source>
</evidence>
<dbReference type="EC" id="2.1.1.113" evidence="2"/>
<accession>X1MKA6</accession>
<dbReference type="EMBL" id="BARV01010679">
    <property type="protein sequence ID" value="GAI15145.1"/>
    <property type="molecule type" value="Genomic_DNA"/>
</dbReference>
<dbReference type="GO" id="GO:0015667">
    <property type="term" value="F:site-specific DNA-methyltransferase (cytosine-N4-specific) activity"/>
    <property type="evidence" value="ECO:0007669"/>
    <property type="project" value="UniProtKB-EC"/>
</dbReference>
<reference evidence="8" key="1">
    <citation type="journal article" date="2014" name="Front. Microbiol.">
        <title>High frequency of phylogenetically diverse reductive dehalogenase-homologous genes in deep subseafloor sedimentary metagenomes.</title>
        <authorList>
            <person name="Kawai M."/>
            <person name="Futagami T."/>
            <person name="Toyoda A."/>
            <person name="Takaki Y."/>
            <person name="Nishi S."/>
            <person name="Hori S."/>
            <person name="Arai W."/>
            <person name="Tsubouchi T."/>
            <person name="Morono Y."/>
            <person name="Uchiyama I."/>
            <person name="Ito T."/>
            <person name="Fujiyama A."/>
            <person name="Inagaki F."/>
            <person name="Takami H."/>
        </authorList>
    </citation>
    <scope>NUCLEOTIDE SEQUENCE</scope>
    <source>
        <strain evidence="8">Expedition CK06-06</strain>
    </source>
</reference>
<proteinExistence type="inferred from homology"/>
<comment type="similarity">
    <text evidence="1">Belongs to the N(4)/N(6)-methyltransferase family. N(4) subfamily.</text>
</comment>
<evidence type="ECO:0000256" key="6">
    <source>
        <dbReference type="ARBA" id="ARBA00022747"/>
    </source>
</evidence>
<evidence type="ECO:0000256" key="7">
    <source>
        <dbReference type="ARBA" id="ARBA00049120"/>
    </source>
</evidence>
<keyword evidence="4" id="KW-0808">Transferase</keyword>
<dbReference type="InterPro" id="IPR029063">
    <property type="entry name" value="SAM-dependent_MTases_sf"/>
</dbReference>
<keyword evidence="3" id="KW-0489">Methyltransferase</keyword>
<dbReference type="GO" id="GO:0009307">
    <property type="term" value="P:DNA restriction-modification system"/>
    <property type="evidence" value="ECO:0007669"/>
    <property type="project" value="UniProtKB-KW"/>
</dbReference>
<comment type="caution">
    <text evidence="8">The sequence shown here is derived from an EMBL/GenBank/DDBJ whole genome shotgun (WGS) entry which is preliminary data.</text>
</comment>
<dbReference type="InterPro" id="IPR017985">
    <property type="entry name" value="MeTrfase_CN4_CS"/>
</dbReference>
<protein>
    <recommendedName>
        <fullName evidence="2">site-specific DNA-methyltransferase (cytosine-N(4)-specific)</fullName>
        <ecNumber evidence="2">2.1.1.113</ecNumber>
    </recommendedName>
</protein>
<keyword evidence="5" id="KW-0949">S-adenosyl-L-methionine</keyword>
<evidence type="ECO:0000313" key="8">
    <source>
        <dbReference type="EMBL" id="GAI15145.1"/>
    </source>
</evidence>
<organism evidence="8">
    <name type="scientific">marine sediment metagenome</name>
    <dbReference type="NCBI Taxonomy" id="412755"/>
    <lineage>
        <taxon>unclassified sequences</taxon>
        <taxon>metagenomes</taxon>
        <taxon>ecological metagenomes</taxon>
    </lineage>
</organism>
<comment type="catalytic activity">
    <reaction evidence="7">
        <text>a 2'-deoxycytidine in DNA + S-adenosyl-L-methionine = an N(4)-methyl-2'-deoxycytidine in DNA + S-adenosyl-L-homocysteine + H(+)</text>
        <dbReference type="Rhea" id="RHEA:16857"/>
        <dbReference type="Rhea" id="RHEA-COMP:11369"/>
        <dbReference type="Rhea" id="RHEA-COMP:13674"/>
        <dbReference type="ChEBI" id="CHEBI:15378"/>
        <dbReference type="ChEBI" id="CHEBI:57856"/>
        <dbReference type="ChEBI" id="CHEBI:59789"/>
        <dbReference type="ChEBI" id="CHEBI:85452"/>
        <dbReference type="ChEBI" id="CHEBI:137933"/>
        <dbReference type="EC" id="2.1.1.113"/>
    </reaction>
</comment>
<evidence type="ECO:0000256" key="2">
    <source>
        <dbReference type="ARBA" id="ARBA00012185"/>
    </source>
</evidence>
<keyword evidence="6" id="KW-0680">Restriction system</keyword>
<evidence type="ECO:0000256" key="1">
    <source>
        <dbReference type="ARBA" id="ARBA00010203"/>
    </source>
</evidence>
<dbReference type="Gene3D" id="3.40.50.150">
    <property type="entry name" value="Vaccinia Virus protein VP39"/>
    <property type="match status" value="1"/>
</dbReference>
<evidence type="ECO:0000256" key="4">
    <source>
        <dbReference type="ARBA" id="ARBA00022679"/>
    </source>
</evidence>
<dbReference type="PROSITE" id="PS00093">
    <property type="entry name" value="N4_MTASE"/>
    <property type="match status" value="1"/>
</dbReference>
<gene>
    <name evidence="8" type="ORF">S06H3_20585</name>
</gene>
<dbReference type="AlphaFoldDB" id="X1MKA6"/>
<name>X1MKA6_9ZZZZ</name>
<dbReference type="SUPFAM" id="SSF53335">
    <property type="entry name" value="S-adenosyl-L-methionine-dependent methyltransferases"/>
    <property type="match status" value="1"/>
</dbReference>
<feature type="non-terminal residue" evidence="8">
    <location>
        <position position="39"/>
    </location>
</feature>
<evidence type="ECO:0000256" key="3">
    <source>
        <dbReference type="ARBA" id="ARBA00022603"/>
    </source>
</evidence>
<sequence length="39" mass="4523">MEINKIYKGDALTILKTFPDEFVNCVITSPPYWALRDYG</sequence>
<dbReference type="GO" id="GO:0032259">
    <property type="term" value="P:methylation"/>
    <property type="evidence" value="ECO:0007669"/>
    <property type="project" value="UniProtKB-KW"/>
</dbReference>
<dbReference type="GO" id="GO:0003677">
    <property type="term" value="F:DNA binding"/>
    <property type="evidence" value="ECO:0007669"/>
    <property type="project" value="InterPro"/>
</dbReference>